<keyword evidence="3" id="KW-0805">Transcription regulation</keyword>
<feature type="DNA-binding region" description="OmpR/PhoB-type" evidence="6">
    <location>
        <begin position="1"/>
        <end position="91"/>
    </location>
</feature>
<keyword evidence="2" id="KW-0902">Two-component regulatory system</keyword>
<gene>
    <name evidence="8" type="ORF">FHR92_002550</name>
</gene>
<evidence type="ECO:0000259" key="7">
    <source>
        <dbReference type="PROSITE" id="PS51755"/>
    </source>
</evidence>
<dbReference type="PROSITE" id="PS51755">
    <property type="entry name" value="OMPR_PHOB"/>
    <property type="match status" value="1"/>
</dbReference>
<dbReference type="RefSeq" id="WP_182535993.1">
    <property type="nucleotide sequence ID" value="NZ_JACJIP010000015.1"/>
</dbReference>
<evidence type="ECO:0000256" key="4">
    <source>
        <dbReference type="ARBA" id="ARBA00023125"/>
    </source>
</evidence>
<evidence type="ECO:0000313" key="8">
    <source>
        <dbReference type="EMBL" id="MBA9086077.1"/>
    </source>
</evidence>
<evidence type="ECO:0000256" key="3">
    <source>
        <dbReference type="ARBA" id="ARBA00023015"/>
    </source>
</evidence>
<dbReference type="GO" id="GO:0000976">
    <property type="term" value="F:transcription cis-regulatory region binding"/>
    <property type="evidence" value="ECO:0007669"/>
    <property type="project" value="TreeGrafter"/>
</dbReference>
<feature type="domain" description="OmpR/PhoB-type" evidence="7">
    <location>
        <begin position="1"/>
        <end position="91"/>
    </location>
</feature>
<dbReference type="GO" id="GO:0000156">
    <property type="term" value="F:phosphorelay response regulator activity"/>
    <property type="evidence" value="ECO:0007669"/>
    <property type="project" value="TreeGrafter"/>
</dbReference>
<dbReference type="AlphaFoldDB" id="A0A7W3STW2"/>
<dbReference type="SUPFAM" id="SSF46894">
    <property type="entry name" value="C-terminal effector domain of the bipartite response regulators"/>
    <property type="match status" value="1"/>
</dbReference>
<dbReference type="GO" id="GO:0006355">
    <property type="term" value="P:regulation of DNA-templated transcription"/>
    <property type="evidence" value="ECO:0007669"/>
    <property type="project" value="InterPro"/>
</dbReference>
<dbReference type="Gene3D" id="1.10.10.10">
    <property type="entry name" value="Winged helix-like DNA-binding domain superfamily/Winged helix DNA-binding domain"/>
    <property type="match status" value="1"/>
</dbReference>
<keyword evidence="1" id="KW-0597">Phosphoprotein</keyword>
<dbReference type="InterPro" id="IPR016032">
    <property type="entry name" value="Sig_transdc_resp-reg_C-effctor"/>
</dbReference>
<protein>
    <submittedName>
        <fullName evidence="8">DNA-binding winged helix-turn-helix (WHTH) protein</fullName>
    </submittedName>
</protein>
<organism evidence="8 9">
    <name type="scientific">Fontibacillus solani</name>
    <dbReference type="NCBI Taxonomy" id="1572857"/>
    <lineage>
        <taxon>Bacteria</taxon>
        <taxon>Bacillati</taxon>
        <taxon>Bacillota</taxon>
        <taxon>Bacilli</taxon>
        <taxon>Bacillales</taxon>
        <taxon>Paenibacillaceae</taxon>
        <taxon>Fontibacillus</taxon>
    </lineage>
</organism>
<name>A0A7W3STW2_9BACL</name>
<evidence type="ECO:0000256" key="1">
    <source>
        <dbReference type="ARBA" id="ARBA00022553"/>
    </source>
</evidence>
<evidence type="ECO:0000256" key="6">
    <source>
        <dbReference type="PROSITE-ProRule" id="PRU01091"/>
    </source>
</evidence>
<accession>A0A7W3STW2</accession>
<dbReference type="InterPro" id="IPR039420">
    <property type="entry name" value="WalR-like"/>
</dbReference>
<dbReference type="CDD" id="cd00383">
    <property type="entry name" value="trans_reg_C"/>
    <property type="match status" value="1"/>
</dbReference>
<dbReference type="PANTHER" id="PTHR48111:SF1">
    <property type="entry name" value="TWO-COMPONENT RESPONSE REGULATOR ORR33"/>
    <property type="match status" value="1"/>
</dbReference>
<dbReference type="Proteomes" id="UP000567067">
    <property type="component" value="Unassembled WGS sequence"/>
</dbReference>
<dbReference type="GO" id="GO:0032993">
    <property type="term" value="C:protein-DNA complex"/>
    <property type="evidence" value="ECO:0007669"/>
    <property type="project" value="TreeGrafter"/>
</dbReference>
<dbReference type="Pfam" id="PF00486">
    <property type="entry name" value="Trans_reg_C"/>
    <property type="match status" value="1"/>
</dbReference>
<comment type="caution">
    <text evidence="8">The sequence shown here is derived from an EMBL/GenBank/DDBJ whole genome shotgun (WGS) entry which is preliminary data.</text>
</comment>
<dbReference type="EMBL" id="JACJIP010000015">
    <property type="protein sequence ID" value="MBA9086077.1"/>
    <property type="molecule type" value="Genomic_DNA"/>
</dbReference>
<keyword evidence="4 6" id="KW-0238">DNA-binding</keyword>
<proteinExistence type="predicted"/>
<dbReference type="SMART" id="SM00862">
    <property type="entry name" value="Trans_reg_C"/>
    <property type="match status" value="1"/>
</dbReference>
<dbReference type="InterPro" id="IPR001867">
    <property type="entry name" value="OmpR/PhoB-type_DNA-bd"/>
</dbReference>
<dbReference type="PANTHER" id="PTHR48111">
    <property type="entry name" value="REGULATOR OF RPOS"/>
    <property type="match status" value="1"/>
</dbReference>
<sequence>MQLEFIEIEYKVTAEGITVELLPKEFALLQFLYQHRGRIFSREQLLEHVWPLEYPVDRTVDDHIYRLRKKLALYAGLEIKTIRGLGYSLALQNPRSVEETTPTMQDPELHETMRNVFMKFHRYGQGRSMLTLARQKDVLGFKIDPYYSVYVHFVEGDIDWLLNTNEVSIEERLYWLLLYYINLVKPEHSLILCEQLLEKKLLSPEQHREMEILNIIDLYAQAGETDKALDRLKKSYEVIKQQGYDYFIPQMAITEMFVHLVAGAEEHELEQMAEAIEADILSSSPYLRETGSYKIVKGLWMLNRQLWNEGEKLLDEGVQVLDNSGFIPLKLLALCRISFYFDCGKFPVKKELQQKYTYIYDEELERIGLKKKLKVLEDTIYNILNRV</sequence>
<evidence type="ECO:0000313" key="9">
    <source>
        <dbReference type="Proteomes" id="UP000567067"/>
    </source>
</evidence>
<reference evidence="8 9" key="1">
    <citation type="submission" date="2020-08" db="EMBL/GenBank/DDBJ databases">
        <title>Genomic Encyclopedia of Type Strains, Phase III (KMG-III): the genomes of soil and plant-associated and newly described type strains.</title>
        <authorList>
            <person name="Whitman W."/>
        </authorList>
    </citation>
    <scope>NUCLEOTIDE SEQUENCE [LARGE SCALE GENOMIC DNA]</scope>
    <source>
        <strain evidence="8 9">CECT 8693</strain>
    </source>
</reference>
<evidence type="ECO:0000256" key="5">
    <source>
        <dbReference type="ARBA" id="ARBA00023163"/>
    </source>
</evidence>
<dbReference type="GO" id="GO:0005829">
    <property type="term" value="C:cytosol"/>
    <property type="evidence" value="ECO:0007669"/>
    <property type="project" value="TreeGrafter"/>
</dbReference>
<keyword evidence="9" id="KW-1185">Reference proteome</keyword>
<evidence type="ECO:0000256" key="2">
    <source>
        <dbReference type="ARBA" id="ARBA00023012"/>
    </source>
</evidence>
<keyword evidence="5" id="KW-0804">Transcription</keyword>
<dbReference type="InterPro" id="IPR036388">
    <property type="entry name" value="WH-like_DNA-bd_sf"/>
</dbReference>